<dbReference type="GO" id="GO:0008270">
    <property type="term" value="F:zinc ion binding"/>
    <property type="evidence" value="ECO:0007669"/>
    <property type="project" value="UniProtKB-KW"/>
</dbReference>
<sequence>MDCLMCKRMFSTKQRLQYHVRHGVCTKKPVSKACENCGKEFSTLQKMQQHVRKEVCIPPSKICGDCNKEFSHVRGLRQHQKKGVCKRRTTQCSFCGKVLSSRQRLQTHKEKHEGSYRFLSRAYDLEGVDCYQCGDILSRCKHKEEYLRNRIYYHRKMNRAFPSFERIEGVPWTNREYWRQECDRCGCVREEGHIPNCLTIV</sequence>
<keyword evidence="3 5" id="KW-0863">Zinc-finger</keyword>
<dbReference type="GeneID" id="116292824"/>
<evidence type="ECO:0000256" key="5">
    <source>
        <dbReference type="PROSITE-ProRule" id="PRU00042"/>
    </source>
</evidence>
<dbReference type="PROSITE" id="PS50157">
    <property type="entry name" value="ZINC_FINGER_C2H2_2"/>
    <property type="match status" value="2"/>
</dbReference>
<evidence type="ECO:0000256" key="2">
    <source>
        <dbReference type="ARBA" id="ARBA00022737"/>
    </source>
</evidence>
<dbReference type="KEGG" id="aten:116292824"/>
<evidence type="ECO:0000313" key="8">
    <source>
        <dbReference type="RefSeq" id="XP_031556038.1"/>
    </source>
</evidence>
<reference evidence="8" key="1">
    <citation type="submission" date="2025-08" db="UniProtKB">
        <authorList>
            <consortium name="RefSeq"/>
        </authorList>
    </citation>
    <scope>IDENTIFICATION</scope>
    <source>
        <tissue evidence="8">Tentacle</tissue>
    </source>
</reference>
<dbReference type="InterPro" id="IPR036236">
    <property type="entry name" value="Znf_C2H2_sf"/>
</dbReference>
<dbReference type="Proteomes" id="UP000515163">
    <property type="component" value="Unplaced"/>
</dbReference>
<name>A0A6P8HM21_ACTTE</name>
<gene>
    <name evidence="8" type="primary">LOC116292824</name>
</gene>
<evidence type="ECO:0000256" key="4">
    <source>
        <dbReference type="ARBA" id="ARBA00022833"/>
    </source>
</evidence>
<keyword evidence="1" id="KW-0479">Metal-binding</keyword>
<dbReference type="PANTHER" id="PTHR24409">
    <property type="entry name" value="ZINC FINGER PROTEIN 142"/>
    <property type="match status" value="1"/>
</dbReference>
<evidence type="ECO:0000259" key="6">
    <source>
        <dbReference type="PROSITE" id="PS50157"/>
    </source>
</evidence>
<evidence type="ECO:0000313" key="7">
    <source>
        <dbReference type="Proteomes" id="UP000515163"/>
    </source>
</evidence>
<feature type="domain" description="C2H2-type" evidence="6">
    <location>
        <begin position="32"/>
        <end position="59"/>
    </location>
</feature>
<proteinExistence type="predicted"/>
<evidence type="ECO:0000256" key="1">
    <source>
        <dbReference type="ARBA" id="ARBA00022723"/>
    </source>
</evidence>
<keyword evidence="2" id="KW-0677">Repeat</keyword>
<feature type="domain" description="C2H2-type" evidence="6">
    <location>
        <begin position="90"/>
        <end position="117"/>
    </location>
</feature>
<dbReference type="RefSeq" id="XP_031556038.1">
    <property type="nucleotide sequence ID" value="XM_031700178.1"/>
</dbReference>
<organism evidence="7 8">
    <name type="scientific">Actinia tenebrosa</name>
    <name type="common">Australian red waratah sea anemone</name>
    <dbReference type="NCBI Taxonomy" id="6105"/>
    <lineage>
        <taxon>Eukaryota</taxon>
        <taxon>Metazoa</taxon>
        <taxon>Cnidaria</taxon>
        <taxon>Anthozoa</taxon>
        <taxon>Hexacorallia</taxon>
        <taxon>Actiniaria</taxon>
        <taxon>Actiniidae</taxon>
        <taxon>Actinia</taxon>
    </lineage>
</organism>
<protein>
    <submittedName>
        <fullName evidence="8">Zinc finger protein 418-like</fullName>
    </submittedName>
</protein>
<keyword evidence="7" id="KW-1185">Reference proteome</keyword>
<dbReference type="Gene3D" id="3.30.160.60">
    <property type="entry name" value="Classic Zinc Finger"/>
    <property type="match status" value="2"/>
</dbReference>
<dbReference type="SUPFAM" id="SSF57667">
    <property type="entry name" value="beta-beta-alpha zinc fingers"/>
    <property type="match status" value="2"/>
</dbReference>
<evidence type="ECO:0000256" key="3">
    <source>
        <dbReference type="ARBA" id="ARBA00022771"/>
    </source>
</evidence>
<dbReference type="SMART" id="SM00355">
    <property type="entry name" value="ZnF_C2H2"/>
    <property type="match status" value="4"/>
</dbReference>
<dbReference type="Pfam" id="PF13894">
    <property type="entry name" value="zf-C2H2_4"/>
    <property type="match status" value="1"/>
</dbReference>
<keyword evidence="4" id="KW-0862">Zinc</keyword>
<dbReference type="InParanoid" id="A0A6P8HM21"/>
<dbReference type="PROSITE" id="PS00028">
    <property type="entry name" value="ZINC_FINGER_C2H2_1"/>
    <property type="match status" value="1"/>
</dbReference>
<accession>A0A6P8HM21</accession>
<dbReference type="AlphaFoldDB" id="A0A6P8HM21"/>
<dbReference type="InterPro" id="IPR013087">
    <property type="entry name" value="Znf_C2H2_type"/>
</dbReference>
<dbReference type="OrthoDB" id="6077919at2759"/>